<sequence>MHNSSTAPGGSQIKRTTKPETTKTENVITLGYLKQYFDAFHPKDGTELNIIASLDDPNLNKINLMEDLTLQRNTKH</sequence>
<evidence type="ECO:0000313" key="5">
    <source>
        <dbReference type="Proteomes" id="UP000258667"/>
    </source>
</evidence>
<evidence type="ECO:0000313" key="4">
    <source>
        <dbReference type="Proteomes" id="UP000217846"/>
    </source>
</evidence>
<protein>
    <submittedName>
        <fullName evidence="3">Uncharacterized protein</fullName>
    </submittedName>
</protein>
<dbReference type="EMBL" id="CP032049">
    <property type="protein sequence ID" value="AXU06765.1"/>
    <property type="molecule type" value="Genomic_DNA"/>
</dbReference>
<dbReference type="Proteomes" id="UP000217846">
    <property type="component" value="Chromosome"/>
</dbReference>
<dbReference type="EMBL" id="AP017602">
    <property type="protein sequence ID" value="BAW83047.1"/>
    <property type="molecule type" value="Genomic_DNA"/>
</dbReference>
<evidence type="ECO:0000313" key="3">
    <source>
        <dbReference type="EMBL" id="BAW83047.1"/>
    </source>
</evidence>
<feature type="region of interest" description="Disordered" evidence="1">
    <location>
        <begin position="1"/>
        <end position="25"/>
    </location>
</feature>
<accession>A0AAD1CBG4</accession>
<reference evidence="2 5" key="2">
    <citation type="submission" date="2018-08" db="EMBL/GenBank/DDBJ databases">
        <title>Complete genomic DNA sequence of Rickettsia japonica in China.</title>
        <authorList>
            <person name="Lu Q."/>
            <person name="Li C."/>
        </authorList>
    </citation>
    <scope>NUCLEOTIDE SEQUENCE [LARGE SCALE GENOMIC DNA]</scope>
    <source>
        <strain evidence="2 5">LA4/2015</strain>
    </source>
</reference>
<keyword evidence="5" id="KW-1185">Reference proteome</keyword>
<dbReference type="GeneID" id="34514652"/>
<organism evidence="3 4">
    <name type="scientific">Rickettsia japonica</name>
    <dbReference type="NCBI Taxonomy" id="35790"/>
    <lineage>
        <taxon>Bacteria</taxon>
        <taxon>Pseudomonadati</taxon>
        <taxon>Pseudomonadota</taxon>
        <taxon>Alphaproteobacteria</taxon>
        <taxon>Rickettsiales</taxon>
        <taxon>Rickettsiaceae</taxon>
        <taxon>Rickettsieae</taxon>
        <taxon>Rickettsia</taxon>
        <taxon>spotted fever group</taxon>
    </lineage>
</organism>
<proteinExistence type="predicted"/>
<gene>
    <name evidence="2" type="ORF">D0Z68_05460</name>
    <name evidence="3" type="ORF">RJYHM_0828</name>
</gene>
<evidence type="ECO:0000256" key="1">
    <source>
        <dbReference type="SAM" id="MobiDB-lite"/>
    </source>
</evidence>
<dbReference type="OMA" id="DAFHPKD"/>
<dbReference type="Proteomes" id="UP000258667">
    <property type="component" value="Chromosome"/>
</dbReference>
<name>A0AAD1CBG4_RICJA</name>
<reference evidence="3 4" key="1">
    <citation type="journal article" date="2017" name="Genome Biol. Evol.">
        <title>Extremely Low Genomic Diversity of Rickettsia japonica Distributed in Japan.</title>
        <authorList>
            <person name="Akter A."/>
            <person name="Ooka T."/>
            <person name="Gotoh Y."/>
            <person name="Yamamoto S."/>
            <person name="Fujita H."/>
            <person name="Terasoma F."/>
            <person name="Kida K."/>
            <person name="Taira M."/>
            <person name="Nakadouzono F."/>
            <person name="Gokuden M."/>
            <person name="Hirano M."/>
            <person name="Miyashiro M."/>
            <person name="Inari K."/>
            <person name="Shimazu Y."/>
            <person name="Tabara K."/>
            <person name="Toyoda A."/>
            <person name="Yoshimura D."/>
            <person name="Itoh T."/>
            <person name="Kitano T."/>
            <person name="Sato M.P."/>
            <person name="Katsura K."/>
            <person name="Mondal S.I."/>
            <person name="Ogura Y."/>
            <person name="Ando S."/>
            <person name="Hayashi T."/>
        </authorList>
    </citation>
    <scope>NUCLEOTIDE SEQUENCE [LARGE SCALE GENOMIC DNA]</scope>
    <source>
        <strain evidence="3 4">YH_M</strain>
    </source>
</reference>
<dbReference type="RefSeq" id="WP_014014591.1">
    <property type="nucleotide sequence ID" value="NZ_AP017572.1"/>
</dbReference>
<evidence type="ECO:0000313" key="2">
    <source>
        <dbReference type="EMBL" id="AXU06765.1"/>
    </source>
</evidence>
<dbReference type="AlphaFoldDB" id="A0AAD1CBG4"/>